<dbReference type="Proteomes" id="UP000198367">
    <property type="component" value="Chromosome"/>
</dbReference>
<reference evidence="2 3" key="1">
    <citation type="submission" date="2017-07" db="EMBL/GenBank/DDBJ databases">
        <title>Phenotypical and genomic characterization of a clinical isolate of Shewanella bicestrii sp. nov. producing an extended-spectrum beta-lactamase and a new oxacillinase variant.</title>
        <authorList>
            <person name="Jousset A.B."/>
            <person name="Bonnin R.A."/>
            <person name="Girlich D."/>
            <person name="Dabos L."/>
            <person name="Potron A."/>
            <person name="Dortet L."/>
            <person name="Glaser P."/>
            <person name="Naas T."/>
        </authorList>
    </citation>
    <scope>NUCLEOTIDE SEQUENCE [LARGE SCALE GENOMIC DNA]</scope>
    <source>
        <strain evidence="2 3">JAB-1</strain>
    </source>
</reference>
<feature type="domain" description="SseB protein N-terminal" evidence="1">
    <location>
        <begin position="19"/>
        <end position="138"/>
    </location>
</feature>
<evidence type="ECO:0000313" key="3">
    <source>
        <dbReference type="Proteomes" id="UP000198367"/>
    </source>
</evidence>
<sequence length="276" mass="30771">MLYTLEATTPLEQIFVKAFQDNLYAGEFYQQLSQSTLFILSESSTEAPEAGEGAMAIGITQWYVPLEDGSDHPFTPIFTSQTAVDKAIELMKSEGTAHHGVMTLDAETLFQVLLQSGSDMALNPNSNMSKSLDAHEVRLMLSSQLELVEHRGALSLFGNIEPHEYPHFAQLKALLANYKAVEKAYLLESSRLDFIRSTSDHALSLVIQLPAENSEDINRIRGDVKLLERQLGQDSWPIKVHHLHGDSVEPIATFCQAKSVPFYSRSLLSSIKGWFK</sequence>
<organism evidence="2 3">
    <name type="scientific">Shewanella bicestrii</name>
    <dbReference type="NCBI Taxonomy" id="2018305"/>
    <lineage>
        <taxon>Bacteria</taxon>
        <taxon>Pseudomonadati</taxon>
        <taxon>Pseudomonadota</taxon>
        <taxon>Gammaproteobacteria</taxon>
        <taxon>Alteromonadales</taxon>
        <taxon>Shewanellaceae</taxon>
        <taxon>Shewanella</taxon>
    </lineage>
</organism>
<keyword evidence="3" id="KW-1185">Reference proteome</keyword>
<evidence type="ECO:0000259" key="1">
    <source>
        <dbReference type="Pfam" id="PF07179"/>
    </source>
</evidence>
<gene>
    <name evidence="2" type="ORF">CF168_07175</name>
</gene>
<accession>A0A220UL36</accession>
<dbReference type="RefSeq" id="WP_089067451.1">
    <property type="nucleotide sequence ID" value="NZ_CP022358.1"/>
</dbReference>
<evidence type="ECO:0000313" key="2">
    <source>
        <dbReference type="EMBL" id="ASK68681.1"/>
    </source>
</evidence>
<dbReference type="AlphaFoldDB" id="A0A220UL36"/>
<proteinExistence type="predicted"/>
<dbReference type="InterPro" id="IPR009839">
    <property type="entry name" value="SseB_N"/>
</dbReference>
<name>A0A220UL36_9GAMM</name>
<dbReference type="EMBL" id="CP022358">
    <property type="protein sequence ID" value="ASK68681.1"/>
    <property type="molecule type" value="Genomic_DNA"/>
</dbReference>
<dbReference type="KEGG" id="sbj:CF168_07175"/>
<protein>
    <submittedName>
        <fullName evidence="2">Enhanced serine sensitivity protein SseB</fullName>
    </submittedName>
</protein>
<dbReference type="Pfam" id="PF07179">
    <property type="entry name" value="SseB"/>
    <property type="match status" value="1"/>
</dbReference>